<dbReference type="Gene3D" id="1.10.760.10">
    <property type="entry name" value="Cytochrome c-like domain"/>
    <property type="match status" value="1"/>
</dbReference>
<comment type="similarity">
    <text evidence="3">Belongs to the bacterial PQQ dehydrogenase family.</text>
</comment>
<evidence type="ECO:0000256" key="6">
    <source>
        <dbReference type="ARBA" id="ARBA00022729"/>
    </source>
</evidence>
<keyword evidence="6" id="KW-0732">Signal</keyword>
<evidence type="ECO:0000256" key="10">
    <source>
        <dbReference type="ARBA" id="ARBA00023004"/>
    </source>
</evidence>
<keyword evidence="7" id="KW-0106">Calcium</keyword>
<dbReference type="InterPro" id="IPR017512">
    <property type="entry name" value="PQQ_MeOH/EtOH_DH"/>
</dbReference>
<dbReference type="CDD" id="cd10279">
    <property type="entry name" value="PQQ_ADH_II"/>
    <property type="match status" value="1"/>
</dbReference>
<keyword evidence="5 12" id="KW-0479">Metal-binding</keyword>
<dbReference type="InterPro" id="IPR018391">
    <property type="entry name" value="PQQ_b-propeller_rpt"/>
</dbReference>
<keyword evidence="10 12" id="KW-0408">Iron</keyword>
<evidence type="ECO:0000256" key="4">
    <source>
        <dbReference type="ARBA" id="ARBA00022617"/>
    </source>
</evidence>
<evidence type="ECO:0000256" key="9">
    <source>
        <dbReference type="ARBA" id="ARBA00023002"/>
    </source>
</evidence>
<evidence type="ECO:0000256" key="12">
    <source>
        <dbReference type="PROSITE-ProRule" id="PRU00433"/>
    </source>
</evidence>
<evidence type="ECO:0000256" key="3">
    <source>
        <dbReference type="ARBA" id="ARBA00008156"/>
    </source>
</evidence>
<keyword evidence="8" id="KW-0634">PQQ</keyword>
<dbReference type="SUPFAM" id="SSF50998">
    <property type="entry name" value="Quinoprotein alcohol dehydrogenase-like"/>
    <property type="match status" value="1"/>
</dbReference>
<keyword evidence="9 14" id="KW-0560">Oxidoreductase</keyword>
<keyword evidence="15" id="KW-1185">Reference proteome</keyword>
<comment type="cofactor">
    <cofactor evidence="1">
        <name>Ca(2+)</name>
        <dbReference type="ChEBI" id="CHEBI:29108"/>
    </cofactor>
</comment>
<gene>
    <name evidence="14" type="primary">qbdA_3</name>
    <name evidence="14" type="ORF">SIN8267_02216</name>
</gene>
<accession>A0ABM9AG47</accession>
<keyword evidence="11" id="KW-1015">Disulfide bond</keyword>
<dbReference type="PANTHER" id="PTHR32303">
    <property type="entry name" value="QUINOPROTEIN ALCOHOL DEHYDROGENASE (CYTOCHROME C)"/>
    <property type="match status" value="1"/>
</dbReference>
<reference evidence="14" key="1">
    <citation type="submission" date="2021-12" db="EMBL/GenBank/DDBJ databases">
        <authorList>
            <person name="Rodrigo-Torres L."/>
            <person name="Arahal R. D."/>
            <person name="Lucena T."/>
        </authorList>
    </citation>
    <scope>NUCLEOTIDE SEQUENCE</scope>
    <source>
        <strain evidence="14">CECT 8267</strain>
    </source>
</reference>
<evidence type="ECO:0000256" key="5">
    <source>
        <dbReference type="ARBA" id="ARBA00022723"/>
    </source>
</evidence>
<dbReference type="Gene3D" id="2.140.10.10">
    <property type="entry name" value="Quinoprotein alcohol dehydrogenase-like superfamily"/>
    <property type="match status" value="1"/>
</dbReference>
<evidence type="ECO:0000256" key="8">
    <source>
        <dbReference type="ARBA" id="ARBA00022891"/>
    </source>
</evidence>
<comment type="cofactor">
    <cofactor evidence="2">
        <name>pyrroloquinoline quinone</name>
        <dbReference type="ChEBI" id="CHEBI:58442"/>
    </cofactor>
</comment>
<dbReference type="Pfam" id="PF13442">
    <property type="entry name" value="Cytochrome_CBB3"/>
    <property type="match status" value="1"/>
</dbReference>
<dbReference type="PROSITE" id="PS51007">
    <property type="entry name" value="CYTC"/>
    <property type="match status" value="1"/>
</dbReference>
<dbReference type="GO" id="GO:0016491">
    <property type="term" value="F:oxidoreductase activity"/>
    <property type="evidence" value="ECO:0007669"/>
    <property type="project" value="UniProtKB-KW"/>
</dbReference>
<evidence type="ECO:0000313" key="15">
    <source>
        <dbReference type="Proteomes" id="UP000838100"/>
    </source>
</evidence>
<dbReference type="PROSITE" id="PS00364">
    <property type="entry name" value="BACTERIAL_PQQ_2"/>
    <property type="match status" value="1"/>
</dbReference>
<dbReference type="InterPro" id="IPR011047">
    <property type="entry name" value="Quinoprotein_ADH-like_sf"/>
</dbReference>
<comment type="caution">
    <text evidence="14">The sequence shown here is derived from an EMBL/GenBank/DDBJ whole genome shotgun (WGS) entry which is preliminary data.</text>
</comment>
<feature type="domain" description="Cytochrome c" evidence="13">
    <location>
        <begin position="594"/>
        <end position="672"/>
    </location>
</feature>
<dbReference type="Proteomes" id="UP000838100">
    <property type="component" value="Unassembled WGS sequence"/>
</dbReference>
<dbReference type="NCBIfam" id="TIGR03075">
    <property type="entry name" value="PQQ_enz_alc_DH"/>
    <property type="match status" value="1"/>
</dbReference>
<protein>
    <submittedName>
        <fullName evidence="14">Quinohemoprotein alcohol dehydrogenase ADH IIB</fullName>
        <ecNumber evidence="14">1.1.9.1</ecNumber>
    </submittedName>
</protein>
<evidence type="ECO:0000259" key="13">
    <source>
        <dbReference type="PROSITE" id="PS51007"/>
    </source>
</evidence>
<proteinExistence type="inferred from homology"/>
<keyword evidence="4 12" id="KW-0349">Heme</keyword>
<name>A0ABM9AG47_9GAMM</name>
<evidence type="ECO:0000256" key="11">
    <source>
        <dbReference type="ARBA" id="ARBA00023157"/>
    </source>
</evidence>
<evidence type="ECO:0000313" key="14">
    <source>
        <dbReference type="EMBL" id="CAH0992101.1"/>
    </source>
</evidence>
<evidence type="ECO:0000256" key="7">
    <source>
        <dbReference type="ARBA" id="ARBA00022837"/>
    </source>
</evidence>
<dbReference type="SMART" id="SM00564">
    <property type="entry name" value="PQQ"/>
    <property type="match status" value="5"/>
</dbReference>
<dbReference type="Pfam" id="PF01011">
    <property type="entry name" value="PQQ"/>
    <property type="match status" value="2"/>
</dbReference>
<dbReference type="InterPro" id="IPR009056">
    <property type="entry name" value="Cyt_c-like_dom"/>
</dbReference>
<sequence length="717" mass="79674">MTETLINPGDEWPGYGRDYAEQRFSPQTQIDRDNVDHLGLAWSFTFPTHRVMESTPLMHDGKLFVTTPWSHVFALDARSGKSLWHFNPEVDKSHLINSCCGPANRGAALWQDGDNGYVFVGSFDGRLIALNADSGEVLWSVQTVPENKHYTITGAPRVIDGKVIIGNGGAELGVRGYITAYDAVSGEQLWRFYTVPGDPAKPQESQALEDAVASWTGEWWKFGGGGTVWDAMAYDPALNLLYIGTGNGSPWNRNIRSPGGGDNLYLNSIVAINPDNGDYVWHYQVTPKDNWDYTATQHLMLAELDLNNDGSTTPVIMQAPKNGFFYVLDRRDGTLLSAEAYAHINWASHIDMVTGKPVENPIADYNETGGSLLWPAPFGAHNWQPMAFNPSAGLVYIPEQRVPGHYTPDDKFSFTQHRWNTGVDLWGMRFNPNPLIAKATNDAILRGYLSAWDPVTQRKVWQVEHPKVSNGGVLATAGQLVFQGTGEGGFYAYDASNGERLWGYQTDSAVLAGPITYSLDGEQYIAVTQGSGGSLMLAVSDQGRAYPKKSYQNPNRLLVFKLQEQKAPAPVAIAPLTNEDLMPPTAPAWEASEAQILEGEKLYERNCATCHGIAAIGGNIIPDLRYMDEVTHREFQAIALAGLRQHKGMVGFYQTLQPTEVDLIHGYLIERNHQLVEELKPMTFWQQCYYWIWYGLAKLGEAFPWLANATYDFNMTQ</sequence>
<dbReference type="SUPFAM" id="SSF46626">
    <property type="entry name" value="Cytochrome c"/>
    <property type="match status" value="1"/>
</dbReference>
<dbReference type="EMBL" id="CAKLPX010000002">
    <property type="protein sequence ID" value="CAH0992101.1"/>
    <property type="molecule type" value="Genomic_DNA"/>
</dbReference>
<organism evidence="14 15">
    <name type="scientific">Sinobacterium norvegicum</name>
    <dbReference type="NCBI Taxonomy" id="1641715"/>
    <lineage>
        <taxon>Bacteria</taxon>
        <taxon>Pseudomonadati</taxon>
        <taxon>Pseudomonadota</taxon>
        <taxon>Gammaproteobacteria</taxon>
        <taxon>Cellvibrionales</taxon>
        <taxon>Spongiibacteraceae</taxon>
        <taxon>Sinobacterium</taxon>
    </lineage>
</organism>
<dbReference type="InterPro" id="IPR001479">
    <property type="entry name" value="Quinoprotein_DH_CS"/>
</dbReference>
<dbReference type="InterPro" id="IPR036909">
    <property type="entry name" value="Cyt_c-like_dom_sf"/>
</dbReference>
<dbReference type="InterPro" id="IPR002372">
    <property type="entry name" value="PQQ_rpt_dom"/>
</dbReference>
<evidence type="ECO:0000256" key="1">
    <source>
        <dbReference type="ARBA" id="ARBA00001913"/>
    </source>
</evidence>
<dbReference type="EC" id="1.1.9.1" evidence="14"/>
<evidence type="ECO:0000256" key="2">
    <source>
        <dbReference type="ARBA" id="ARBA00001931"/>
    </source>
</evidence>